<dbReference type="InterPro" id="IPR036249">
    <property type="entry name" value="Thioredoxin-like_sf"/>
</dbReference>
<evidence type="ECO:0000256" key="4">
    <source>
        <dbReference type="ARBA" id="ARBA00023284"/>
    </source>
</evidence>
<proteinExistence type="predicted"/>
<evidence type="ECO:0000256" key="3">
    <source>
        <dbReference type="ARBA" id="ARBA00023157"/>
    </source>
</evidence>
<dbReference type="OrthoDB" id="983020at2"/>
<dbReference type="PROSITE" id="PS51352">
    <property type="entry name" value="THIOREDOXIN_2"/>
    <property type="match status" value="1"/>
</dbReference>
<evidence type="ECO:0000313" key="7">
    <source>
        <dbReference type="EMBL" id="SIN65352.1"/>
    </source>
</evidence>
<dbReference type="EMBL" id="FSRA01000001">
    <property type="protein sequence ID" value="SIN65352.1"/>
    <property type="molecule type" value="Genomic_DNA"/>
</dbReference>
<evidence type="ECO:0000313" key="8">
    <source>
        <dbReference type="Proteomes" id="UP000185003"/>
    </source>
</evidence>
<dbReference type="AlphaFoldDB" id="A0A1N6D3E7"/>
<evidence type="ECO:0000256" key="2">
    <source>
        <dbReference type="ARBA" id="ARBA00022748"/>
    </source>
</evidence>
<dbReference type="InterPro" id="IPR013766">
    <property type="entry name" value="Thioredoxin_domain"/>
</dbReference>
<evidence type="ECO:0000256" key="5">
    <source>
        <dbReference type="SAM" id="SignalP"/>
    </source>
</evidence>
<feature type="domain" description="Thioredoxin" evidence="6">
    <location>
        <begin position="268"/>
        <end position="407"/>
    </location>
</feature>
<evidence type="ECO:0000259" key="6">
    <source>
        <dbReference type="PROSITE" id="PS51352"/>
    </source>
</evidence>
<feature type="signal peptide" evidence="5">
    <location>
        <begin position="1"/>
        <end position="19"/>
    </location>
</feature>
<keyword evidence="4" id="KW-0676">Redox-active center</keyword>
<dbReference type="GO" id="GO:0017004">
    <property type="term" value="P:cytochrome complex assembly"/>
    <property type="evidence" value="ECO:0007669"/>
    <property type="project" value="UniProtKB-KW"/>
</dbReference>
<name>A0A1N6D3E7_9BACT</name>
<dbReference type="InterPro" id="IPR050553">
    <property type="entry name" value="Thioredoxin_ResA/DsbE_sf"/>
</dbReference>
<feature type="chain" id="PRO_5013133845" evidence="5">
    <location>
        <begin position="20"/>
        <end position="408"/>
    </location>
</feature>
<dbReference type="Pfam" id="PF08534">
    <property type="entry name" value="Redoxin"/>
    <property type="match status" value="1"/>
</dbReference>
<gene>
    <name evidence="7" type="ORF">SAMN04488055_0205</name>
</gene>
<dbReference type="GO" id="GO:0016491">
    <property type="term" value="F:oxidoreductase activity"/>
    <property type="evidence" value="ECO:0007669"/>
    <property type="project" value="InterPro"/>
</dbReference>
<organism evidence="7 8">
    <name type="scientific">Chitinophaga niabensis</name>
    <dbReference type="NCBI Taxonomy" id="536979"/>
    <lineage>
        <taxon>Bacteria</taxon>
        <taxon>Pseudomonadati</taxon>
        <taxon>Bacteroidota</taxon>
        <taxon>Chitinophagia</taxon>
        <taxon>Chitinophagales</taxon>
        <taxon>Chitinophagaceae</taxon>
        <taxon>Chitinophaga</taxon>
    </lineage>
</organism>
<accession>A0A1N6D3E7</accession>
<comment type="subcellular location">
    <subcellularLocation>
        <location evidence="1">Cell envelope</location>
    </subcellularLocation>
</comment>
<dbReference type="Gene3D" id="3.40.30.10">
    <property type="entry name" value="Glutaredoxin"/>
    <property type="match status" value="1"/>
</dbReference>
<dbReference type="PANTHER" id="PTHR42852:SF6">
    <property type="entry name" value="THIOL:DISULFIDE INTERCHANGE PROTEIN DSBE"/>
    <property type="match status" value="1"/>
</dbReference>
<keyword evidence="2" id="KW-0201">Cytochrome c-type biogenesis</keyword>
<evidence type="ECO:0000256" key="1">
    <source>
        <dbReference type="ARBA" id="ARBA00004196"/>
    </source>
</evidence>
<keyword evidence="8" id="KW-1185">Reference proteome</keyword>
<dbReference type="STRING" id="536979.SAMN04488055_0205"/>
<dbReference type="RefSeq" id="WP_074237322.1">
    <property type="nucleotide sequence ID" value="NZ_FSRA01000001.1"/>
</dbReference>
<keyword evidence="5" id="KW-0732">Signal</keyword>
<dbReference type="PANTHER" id="PTHR42852">
    <property type="entry name" value="THIOL:DISULFIDE INTERCHANGE PROTEIN DSBE"/>
    <property type="match status" value="1"/>
</dbReference>
<dbReference type="GO" id="GO:0030313">
    <property type="term" value="C:cell envelope"/>
    <property type="evidence" value="ECO:0007669"/>
    <property type="project" value="UniProtKB-SubCell"/>
</dbReference>
<dbReference type="CDD" id="cd02966">
    <property type="entry name" value="TlpA_like_family"/>
    <property type="match status" value="1"/>
</dbReference>
<dbReference type="SUPFAM" id="SSF52833">
    <property type="entry name" value="Thioredoxin-like"/>
    <property type="match status" value="1"/>
</dbReference>
<dbReference type="InterPro" id="IPR013740">
    <property type="entry name" value="Redoxin"/>
</dbReference>
<sequence>MKIILTFLLALYGILPAAAQYAMVHGEIKNLTKDTITLVLLHDQVTGNMQPFRIAVVNGQFKTNLYIPKAVYFALSDDKNYTHGLLQPGDDITIRYDFEDKNGTLQITGKGSEKSIFYQRFATLKKEIRNNAGVDSIAKATYQQLGSLRNTMNNDSYHLLYAHFTGMLQSNKYFTTGVLSPYKDNFYTSFNYVNDVYNILSQHYAGIDPIARLDTISRVLPPKLRQPVLTLALRYDVKQPSDSLVNAVLEDDTYRQYILKKVAAERKFKKGMTAPDFSLENDKGEKVTLQDFKGKVVFIDFWFASCVPCQQMFERLKPLKAQYAGNKDLVFLCVSIDEKGVWMKAKGEVQAEHLYTNNKGRYHPVLKDYNVDGYPTVYIIGKDGLIFDEAPSGYPELLQPQLEAALKK</sequence>
<keyword evidence="3" id="KW-1015">Disulfide bond</keyword>
<dbReference type="Proteomes" id="UP000185003">
    <property type="component" value="Unassembled WGS sequence"/>
</dbReference>
<reference evidence="7 8" key="1">
    <citation type="submission" date="2016-11" db="EMBL/GenBank/DDBJ databases">
        <authorList>
            <person name="Jaros S."/>
            <person name="Januszkiewicz K."/>
            <person name="Wedrychowicz H."/>
        </authorList>
    </citation>
    <scope>NUCLEOTIDE SEQUENCE [LARGE SCALE GENOMIC DNA]</scope>
    <source>
        <strain evidence="7 8">DSM 24787</strain>
    </source>
</reference>
<protein>
    <submittedName>
        <fullName evidence="7">Cytochrome oxidase Cu insertion factor, SCO1/SenC/PrrC family</fullName>
    </submittedName>
</protein>